<dbReference type="OrthoDB" id="9807246at2"/>
<evidence type="ECO:0000256" key="4">
    <source>
        <dbReference type="ARBA" id="ARBA00023239"/>
    </source>
</evidence>
<evidence type="ECO:0000313" key="7">
    <source>
        <dbReference type="Proteomes" id="UP000315252"/>
    </source>
</evidence>
<name>A0A545TML4_9PROT</name>
<reference evidence="6 7" key="1">
    <citation type="submission" date="2019-06" db="EMBL/GenBank/DDBJ databases">
        <title>Whole genome sequence for Rhodospirillaceae sp. R148.</title>
        <authorList>
            <person name="Wang G."/>
        </authorList>
    </citation>
    <scope>NUCLEOTIDE SEQUENCE [LARGE SCALE GENOMIC DNA]</scope>
    <source>
        <strain evidence="6 7">R148</strain>
    </source>
</reference>
<dbReference type="Pfam" id="PF04828">
    <property type="entry name" value="GFA"/>
    <property type="match status" value="1"/>
</dbReference>
<dbReference type="Proteomes" id="UP000315252">
    <property type="component" value="Unassembled WGS sequence"/>
</dbReference>
<comment type="similarity">
    <text evidence="1">Belongs to the Gfa family.</text>
</comment>
<evidence type="ECO:0000256" key="2">
    <source>
        <dbReference type="ARBA" id="ARBA00022723"/>
    </source>
</evidence>
<dbReference type="GO" id="GO:0016846">
    <property type="term" value="F:carbon-sulfur lyase activity"/>
    <property type="evidence" value="ECO:0007669"/>
    <property type="project" value="InterPro"/>
</dbReference>
<evidence type="ECO:0000313" key="6">
    <source>
        <dbReference type="EMBL" id="TQV78470.1"/>
    </source>
</evidence>
<protein>
    <submittedName>
        <fullName evidence="6">GFA family protein</fullName>
    </submittedName>
</protein>
<dbReference type="EMBL" id="VHSH01000006">
    <property type="protein sequence ID" value="TQV78470.1"/>
    <property type="molecule type" value="Genomic_DNA"/>
</dbReference>
<proteinExistence type="inferred from homology"/>
<keyword evidence="7" id="KW-1185">Reference proteome</keyword>
<accession>A0A545TML4</accession>
<evidence type="ECO:0000256" key="3">
    <source>
        <dbReference type="ARBA" id="ARBA00022833"/>
    </source>
</evidence>
<organism evidence="6 7">
    <name type="scientific">Denitrobaculum tricleocarpae</name>
    <dbReference type="NCBI Taxonomy" id="2591009"/>
    <lineage>
        <taxon>Bacteria</taxon>
        <taxon>Pseudomonadati</taxon>
        <taxon>Pseudomonadota</taxon>
        <taxon>Alphaproteobacteria</taxon>
        <taxon>Rhodospirillales</taxon>
        <taxon>Rhodospirillaceae</taxon>
        <taxon>Denitrobaculum</taxon>
    </lineage>
</organism>
<dbReference type="PANTHER" id="PTHR33337:SF40">
    <property type="entry name" value="CENP-V_GFA DOMAIN-CONTAINING PROTEIN-RELATED"/>
    <property type="match status" value="1"/>
</dbReference>
<dbReference type="RefSeq" id="WP_142897803.1">
    <property type="nucleotide sequence ID" value="NZ_ML660057.1"/>
</dbReference>
<dbReference type="Gene3D" id="3.90.1590.10">
    <property type="entry name" value="glutathione-dependent formaldehyde- activating enzyme (gfa)"/>
    <property type="match status" value="1"/>
</dbReference>
<comment type="caution">
    <text evidence="6">The sequence shown here is derived from an EMBL/GenBank/DDBJ whole genome shotgun (WGS) entry which is preliminary data.</text>
</comment>
<dbReference type="GO" id="GO:0046872">
    <property type="term" value="F:metal ion binding"/>
    <property type="evidence" value="ECO:0007669"/>
    <property type="project" value="UniProtKB-KW"/>
</dbReference>
<evidence type="ECO:0000259" key="5">
    <source>
        <dbReference type="PROSITE" id="PS51891"/>
    </source>
</evidence>
<dbReference type="AlphaFoldDB" id="A0A545TML4"/>
<keyword evidence="2" id="KW-0479">Metal-binding</keyword>
<gene>
    <name evidence="6" type="ORF">FKG95_18080</name>
</gene>
<dbReference type="PANTHER" id="PTHR33337">
    <property type="entry name" value="GFA DOMAIN-CONTAINING PROTEIN"/>
    <property type="match status" value="1"/>
</dbReference>
<sequence>MKKRKGQCLCGNVRYEVAGKPTFPHLCSCRMCQLWSGAPSVAWVEFPIDQIEWTGPAGEPAFYQSSEKTQRGFCRNCGSTICAIDEGYDKISLTMTSLEAPSAIVPGKQHSFAREAPSWWSVAVKRQPTTRM</sequence>
<keyword evidence="4" id="KW-0456">Lyase</keyword>
<dbReference type="PROSITE" id="PS51891">
    <property type="entry name" value="CENP_V_GFA"/>
    <property type="match status" value="1"/>
</dbReference>
<dbReference type="SUPFAM" id="SSF51316">
    <property type="entry name" value="Mss4-like"/>
    <property type="match status" value="1"/>
</dbReference>
<evidence type="ECO:0000256" key="1">
    <source>
        <dbReference type="ARBA" id="ARBA00005495"/>
    </source>
</evidence>
<dbReference type="InterPro" id="IPR011057">
    <property type="entry name" value="Mss4-like_sf"/>
</dbReference>
<feature type="domain" description="CENP-V/GFA" evidence="5">
    <location>
        <begin position="4"/>
        <end position="121"/>
    </location>
</feature>
<keyword evidence="3" id="KW-0862">Zinc</keyword>
<dbReference type="InterPro" id="IPR006913">
    <property type="entry name" value="CENP-V/GFA"/>
</dbReference>